<accession>A0A931DV55</accession>
<evidence type="ECO:0000313" key="3">
    <source>
        <dbReference type="EMBL" id="MBG6122094.1"/>
    </source>
</evidence>
<keyword evidence="2" id="KW-0812">Transmembrane</keyword>
<feature type="transmembrane region" description="Helical" evidence="2">
    <location>
        <begin position="12"/>
        <end position="33"/>
    </location>
</feature>
<name>A0A931DV55_9CORY</name>
<evidence type="ECO:0000256" key="2">
    <source>
        <dbReference type="SAM" id="Phobius"/>
    </source>
</evidence>
<protein>
    <submittedName>
        <fullName evidence="3">Uncharacterized protein</fullName>
    </submittedName>
</protein>
<gene>
    <name evidence="3" type="ORF">IW254_001063</name>
</gene>
<keyword evidence="4" id="KW-1185">Reference proteome</keyword>
<proteinExistence type="predicted"/>
<sequence>MLDWFTQLSPWFQLPIVLLIAVPIAFVIALLMLRSTDWVAARTGRTHTLIDDSRAAVPAPTEGDRGSGTGTGAMPGTVARGSVRWVVNDTDDVTPKPRAELD</sequence>
<dbReference type="Proteomes" id="UP000658613">
    <property type="component" value="Unassembled WGS sequence"/>
</dbReference>
<evidence type="ECO:0000313" key="4">
    <source>
        <dbReference type="Proteomes" id="UP000658613"/>
    </source>
</evidence>
<dbReference type="AlphaFoldDB" id="A0A931DV55"/>
<feature type="region of interest" description="Disordered" evidence="1">
    <location>
        <begin position="55"/>
        <end position="77"/>
    </location>
</feature>
<dbReference type="RefSeq" id="WP_196824547.1">
    <property type="nucleotide sequence ID" value="NZ_CP046980.1"/>
</dbReference>
<organism evidence="3 4">
    <name type="scientific">Corynebacterium aquatimens</name>
    <dbReference type="NCBI Taxonomy" id="1190508"/>
    <lineage>
        <taxon>Bacteria</taxon>
        <taxon>Bacillati</taxon>
        <taxon>Actinomycetota</taxon>
        <taxon>Actinomycetes</taxon>
        <taxon>Mycobacteriales</taxon>
        <taxon>Corynebacteriaceae</taxon>
        <taxon>Corynebacterium</taxon>
    </lineage>
</organism>
<keyword evidence="2" id="KW-1133">Transmembrane helix</keyword>
<comment type="caution">
    <text evidence="3">The sequence shown here is derived from an EMBL/GenBank/DDBJ whole genome shotgun (WGS) entry which is preliminary data.</text>
</comment>
<keyword evidence="2" id="KW-0472">Membrane</keyword>
<evidence type="ECO:0000256" key="1">
    <source>
        <dbReference type="SAM" id="MobiDB-lite"/>
    </source>
</evidence>
<reference evidence="3" key="1">
    <citation type="submission" date="2020-11" db="EMBL/GenBank/DDBJ databases">
        <title>Sequencing the genomes of 1000 actinobacteria strains.</title>
        <authorList>
            <person name="Klenk H.-P."/>
        </authorList>
    </citation>
    <scope>NUCLEOTIDE SEQUENCE</scope>
    <source>
        <strain evidence="3">DSM 45632</strain>
    </source>
</reference>
<dbReference type="EMBL" id="JADOUE010000001">
    <property type="protein sequence ID" value="MBG6122094.1"/>
    <property type="molecule type" value="Genomic_DNA"/>
</dbReference>